<evidence type="ECO:0000313" key="2">
    <source>
        <dbReference type="EMBL" id="MBX35279.1"/>
    </source>
</evidence>
<accession>A0A2P2MYK3</accession>
<protein>
    <submittedName>
        <fullName evidence="2">Uncharacterized protein</fullName>
    </submittedName>
</protein>
<organism evidence="2">
    <name type="scientific">Rhizophora mucronata</name>
    <name type="common">Asiatic mangrove</name>
    <dbReference type="NCBI Taxonomy" id="61149"/>
    <lineage>
        <taxon>Eukaryota</taxon>
        <taxon>Viridiplantae</taxon>
        <taxon>Streptophyta</taxon>
        <taxon>Embryophyta</taxon>
        <taxon>Tracheophyta</taxon>
        <taxon>Spermatophyta</taxon>
        <taxon>Magnoliopsida</taxon>
        <taxon>eudicotyledons</taxon>
        <taxon>Gunneridae</taxon>
        <taxon>Pentapetalae</taxon>
        <taxon>rosids</taxon>
        <taxon>fabids</taxon>
        <taxon>Malpighiales</taxon>
        <taxon>Rhizophoraceae</taxon>
        <taxon>Rhizophora</taxon>
    </lineage>
</organism>
<dbReference type="AlphaFoldDB" id="A0A2P2MYK3"/>
<reference evidence="2" key="1">
    <citation type="submission" date="2018-02" db="EMBL/GenBank/DDBJ databases">
        <title>Rhizophora mucronata_Transcriptome.</title>
        <authorList>
            <person name="Meera S.P."/>
            <person name="Sreeshan A."/>
            <person name="Augustine A."/>
        </authorList>
    </citation>
    <scope>NUCLEOTIDE SEQUENCE</scope>
    <source>
        <tissue evidence="2">Leaf</tissue>
    </source>
</reference>
<proteinExistence type="predicted"/>
<sequence>MLGDKHEVGHAVFGFPKQWLNRTGKKDELTNPSRDANGGIYDGFSETQTESQVLNPSLHLNWLLP</sequence>
<evidence type="ECO:0000256" key="1">
    <source>
        <dbReference type="SAM" id="MobiDB-lite"/>
    </source>
</evidence>
<feature type="region of interest" description="Disordered" evidence="1">
    <location>
        <begin position="23"/>
        <end position="43"/>
    </location>
</feature>
<dbReference type="EMBL" id="GGEC01054795">
    <property type="protein sequence ID" value="MBX35279.1"/>
    <property type="molecule type" value="Transcribed_RNA"/>
</dbReference>
<name>A0A2P2MYK3_RHIMU</name>